<dbReference type="SUPFAM" id="SSF52317">
    <property type="entry name" value="Class I glutamine amidotransferase-like"/>
    <property type="match status" value="1"/>
</dbReference>
<comment type="similarity">
    <text evidence="1">Belongs to the peptidase S51 family.</text>
</comment>
<accession>A0ABP0V8B8</accession>
<evidence type="ECO:0000256" key="4">
    <source>
        <dbReference type="ARBA" id="ARBA00022825"/>
    </source>
</evidence>
<dbReference type="Gene3D" id="3.40.50.880">
    <property type="match status" value="1"/>
</dbReference>
<sequence length="219" mass="24464">MYSGGQERSNRTLHQELVNLTGKRKGVSFTYVPYCHEGSELYYNRAVQRYRSFGVRKFNFLDIDTPKGPNSDSLKKAFQSDIIYLSGGNTFYFLKNIKRSGLLKPLRKYVAEGGVIAGLSAGAHIMTPHIQLAGLKGTDPDKNEVGLKSFSALNLVPFEFIPHFNPSTQGIKAVKKYSNSSKNPIYASADGGGIVIRDDRFTVYGKAWIFYEGEMLRLT</sequence>
<protein>
    <recommendedName>
        <fullName evidence="7">Peptidase S51</fullName>
    </recommendedName>
</protein>
<evidence type="ECO:0000256" key="1">
    <source>
        <dbReference type="ARBA" id="ARBA00006534"/>
    </source>
</evidence>
<evidence type="ECO:0000313" key="6">
    <source>
        <dbReference type="Proteomes" id="UP001497444"/>
    </source>
</evidence>
<dbReference type="Proteomes" id="UP001497444">
    <property type="component" value="Unassembled WGS sequence"/>
</dbReference>
<name>A0ABP0V8B8_9BRYO</name>
<evidence type="ECO:0000313" key="5">
    <source>
        <dbReference type="EMBL" id="CAK9250196.1"/>
    </source>
</evidence>
<evidence type="ECO:0008006" key="7">
    <source>
        <dbReference type="Google" id="ProtNLM"/>
    </source>
</evidence>
<comment type="caution">
    <text evidence="5">The sequence shown here is derived from an EMBL/GenBank/DDBJ whole genome shotgun (WGS) entry which is preliminary data.</text>
</comment>
<evidence type="ECO:0000256" key="2">
    <source>
        <dbReference type="ARBA" id="ARBA00022670"/>
    </source>
</evidence>
<dbReference type="InterPro" id="IPR005320">
    <property type="entry name" value="Peptidase_S51"/>
</dbReference>
<proteinExistence type="inferred from homology"/>
<keyword evidence="4" id="KW-0720">Serine protease</keyword>
<dbReference type="EMBL" id="CAXAQS010000135">
    <property type="protein sequence ID" value="CAK9250196.1"/>
    <property type="molecule type" value="Genomic_DNA"/>
</dbReference>
<dbReference type="PANTHER" id="PTHR20842">
    <property type="entry name" value="PROTEASE S51 ALPHA-ASPARTYL DIPEPTIDASE"/>
    <property type="match status" value="1"/>
</dbReference>
<dbReference type="InterPro" id="IPR029062">
    <property type="entry name" value="Class_I_gatase-like"/>
</dbReference>
<evidence type="ECO:0000256" key="3">
    <source>
        <dbReference type="ARBA" id="ARBA00022801"/>
    </source>
</evidence>
<dbReference type="Pfam" id="PF03575">
    <property type="entry name" value="Peptidase_S51"/>
    <property type="match status" value="1"/>
</dbReference>
<gene>
    <name evidence="5" type="ORF">CSSPJE1EN1_LOCUS25574</name>
</gene>
<keyword evidence="2" id="KW-0645">Protease</keyword>
<keyword evidence="3" id="KW-0378">Hydrolase</keyword>
<dbReference type="PANTHER" id="PTHR20842:SF0">
    <property type="entry name" value="ALPHA-ASPARTYL DIPEPTIDASE"/>
    <property type="match status" value="1"/>
</dbReference>
<organism evidence="5 6">
    <name type="scientific">Sphagnum jensenii</name>
    <dbReference type="NCBI Taxonomy" id="128206"/>
    <lineage>
        <taxon>Eukaryota</taxon>
        <taxon>Viridiplantae</taxon>
        <taxon>Streptophyta</taxon>
        <taxon>Embryophyta</taxon>
        <taxon>Bryophyta</taxon>
        <taxon>Sphagnophytina</taxon>
        <taxon>Sphagnopsida</taxon>
        <taxon>Sphagnales</taxon>
        <taxon>Sphagnaceae</taxon>
        <taxon>Sphagnum</taxon>
    </lineage>
</organism>
<keyword evidence="6" id="KW-1185">Reference proteome</keyword>
<dbReference type="CDD" id="cd03129">
    <property type="entry name" value="GAT1_Peptidase_E_like"/>
    <property type="match status" value="1"/>
</dbReference>
<reference evidence="5" key="1">
    <citation type="submission" date="2024-02" db="EMBL/GenBank/DDBJ databases">
        <authorList>
            <consortium name="ELIXIR-Norway"/>
            <consortium name="Elixir Norway"/>
        </authorList>
    </citation>
    <scope>NUCLEOTIDE SEQUENCE</scope>
</reference>